<evidence type="ECO:0000313" key="1">
    <source>
        <dbReference type="EMBL" id="KKK71776.1"/>
    </source>
</evidence>
<accession>A0A0F9AHW3</accession>
<dbReference type="EMBL" id="LAZR01057576">
    <property type="protein sequence ID" value="KKK71776.1"/>
    <property type="molecule type" value="Genomic_DNA"/>
</dbReference>
<sequence length="88" mass="10311">MRLRLFDPEGIKPSEYKNTYQELKRIPEFDNMAGSELIFIWHFANKTSPLMTITDQSKRVEKALSLSGWRISPEQEEKILKLQLGEGR</sequence>
<reference evidence="1" key="1">
    <citation type="journal article" date="2015" name="Nature">
        <title>Complex archaea that bridge the gap between prokaryotes and eukaryotes.</title>
        <authorList>
            <person name="Spang A."/>
            <person name="Saw J.H."/>
            <person name="Jorgensen S.L."/>
            <person name="Zaremba-Niedzwiedzka K."/>
            <person name="Martijn J."/>
            <person name="Lind A.E."/>
            <person name="van Eijk R."/>
            <person name="Schleper C."/>
            <person name="Guy L."/>
            <person name="Ettema T.J."/>
        </authorList>
    </citation>
    <scope>NUCLEOTIDE SEQUENCE</scope>
</reference>
<organism evidence="1">
    <name type="scientific">marine sediment metagenome</name>
    <dbReference type="NCBI Taxonomy" id="412755"/>
    <lineage>
        <taxon>unclassified sequences</taxon>
        <taxon>metagenomes</taxon>
        <taxon>ecological metagenomes</taxon>
    </lineage>
</organism>
<gene>
    <name evidence="1" type="ORF">LCGC14_2910520</name>
</gene>
<proteinExistence type="predicted"/>
<name>A0A0F9AHW3_9ZZZZ</name>
<feature type="non-terminal residue" evidence="1">
    <location>
        <position position="88"/>
    </location>
</feature>
<comment type="caution">
    <text evidence="1">The sequence shown here is derived from an EMBL/GenBank/DDBJ whole genome shotgun (WGS) entry which is preliminary data.</text>
</comment>
<protein>
    <submittedName>
        <fullName evidence="1">Uncharacterized protein</fullName>
    </submittedName>
</protein>
<dbReference type="AlphaFoldDB" id="A0A0F9AHW3"/>